<evidence type="ECO:0000313" key="1">
    <source>
        <dbReference type="EMBL" id="MBF9197343.1"/>
    </source>
</evidence>
<comment type="caution">
    <text evidence="1">The sequence shown here is derived from an EMBL/GenBank/DDBJ whole genome shotgun (WGS) entry which is preliminary data.</text>
</comment>
<reference evidence="1 2" key="1">
    <citation type="submission" date="2020-11" db="EMBL/GenBank/DDBJ databases">
        <authorList>
            <person name="Kim M.K."/>
        </authorList>
    </citation>
    <scope>NUCLEOTIDE SEQUENCE [LARGE SCALE GENOMIC DNA]</scope>
    <source>
        <strain evidence="1 2">BT290</strain>
    </source>
</reference>
<evidence type="ECO:0000313" key="2">
    <source>
        <dbReference type="Proteomes" id="UP000611708"/>
    </source>
</evidence>
<dbReference type="RefSeq" id="WP_196264704.1">
    <property type="nucleotide sequence ID" value="NZ_JADQDN010000007.1"/>
</dbReference>
<keyword evidence="2" id="KW-1185">Reference proteome</keyword>
<organism evidence="1 2">
    <name type="scientific">Microvirga terrestris</name>
    <dbReference type="NCBI Taxonomy" id="2791024"/>
    <lineage>
        <taxon>Bacteria</taxon>
        <taxon>Pseudomonadati</taxon>
        <taxon>Pseudomonadota</taxon>
        <taxon>Alphaproteobacteria</taxon>
        <taxon>Hyphomicrobiales</taxon>
        <taxon>Methylobacteriaceae</taxon>
        <taxon>Microvirga</taxon>
    </lineage>
</organism>
<accession>A0ABS0HV46</accession>
<gene>
    <name evidence="1" type="ORF">I2H36_14960</name>
</gene>
<name>A0ABS0HV46_9HYPH</name>
<dbReference type="Proteomes" id="UP000611708">
    <property type="component" value="Unassembled WGS sequence"/>
</dbReference>
<evidence type="ECO:0008006" key="3">
    <source>
        <dbReference type="Google" id="ProtNLM"/>
    </source>
</evidence>
<proteinExistence type="predicted"/>
<dbReference type="EMBL" id="JADQDN010000007">
    <property type="protein sequence ID" value="MBF9197343.1"/>
    <property type="molecule type" value="Genomic_DNA"/>
</dbReference>
<sequence length="310" mass="34771">MKNLVFVGARAHALHGNGKASTFFQYADSVFRSYGIDVFKYKNFNEFELNIDKHRDGIVTMIYNEEDGIEEAEQIERICMQNMRRALIVHPSKLGRVIGDKAATNTLLADNGIRVPKQIKSEAAIGQVFSNDPLGSGRTVSVHAPGEKLRFDRYNTEFINTVYPFRGRDYYVSLRAMCVGGTCIAIYTRCRPTEEGNPSVHTTNTPVDPELINYLHVRVAIRLQGKIIQVCEQIGQVIGLGFFSHDLLPCADTGEVFICETGVKFDEATLMNRLTPVRNSVVIQDVFNGVEIKKSAHEFVRAANEMGFLR</sequence>
<protein>
    <recommendedName>
        <fullName evidence="3">Gfo/Idh/MocA-like oxidoreductase N-terminal domain-containing protein</fullName>
    </recommendedName>
</protein>